<comment type="caution">
    <text evidence="1">The sequence shown here is derived from an EMBL/GenBank/DDBJ whole genome shotgun (WGS) entry which is preliminary data.</text>
</comment>
<sequence length="410" mass="46585">MAKKASDFMEPVLLYFEELVAEMSLSEEERMQLPNEAHLAQVPCLVKFQRKCDEPPTREQFKAVEANLTYALRRGGYVTKLPEVFFAPLEHFFTLHSMFPRYAPTEPELAPARVARLLRTAAAMFTYNGGLVQAKGPVVLPFPEIHMHWRTNCPQQVWDLYQTADPEAFGHPKLVDGKGVLHAMVPYAPALYYLRALGFPDDIPLQDMDQLVRDGRVQCRCGLSRLPPNRGVWGWADLVRVRRFLAVFRTYFGQRKLAHCEHEHSQWEKIWGPRRCVYHCPPGAPVADGDNVYLSAAAARPASTMYTGAYIPWIDDHAPGGLFYYPDGHAIPDFEADLAPMVHILEGMLHAKPGREIVACRLCCNLVGPGQDRAHVDAYWRVPIPSARMTLQPFFMAHHLLLRSVHQLTY</sequence>
<accession>A0A1M2VAL9</accession>
<dbReference type="Proteomes" id="UP000184267">
    <property type="component" value="Unassembled WGS sequence"/>
</dbReference>
<protein>
    <submittedName>
        <fullName evidence="1">Uncharacterized protein</fullName>
    </submittedName>
</protein>
<dbReference type="OrthoDB" id="2754243at2759"/>
<dbReference type="EMBL" id="MNAD01001537">
    <property type="protein sequence ID" value="OJT04585.1"/>
    <property type="molecule type" value="Genomic_DNA"/>
</dbReference>
<dbReference type="AlphaFoldDB" id="A0A1M2VAL9"/>
<gene>
    <name evidence="1" type="ORF">TRAPUB_4700</name>
</gene>
<keyword evidence="2" id="KW-1185">Reference proteome</keyword>
<organism evidence="1 2">
    <name type="scientific">Trametes pubescens</name>
    <name type="common">White-rot fungus</name>
    <dbReference type="NCBI Taxonomy" id="154538"/>
    <lineage>
        <taxon>Eukaryota</taxon>
        <taxon>Fungi</taxon>
        <taxon>Dikarya</taxon>
        <taxon>Basidiomycota</taxon>
        <taxon>Agaricomycotina</taxon>
        <taxon>Agaricomycetes</taxon>
        <taxon>Polyporales</taxon>
        <taxon>Polyporaceae</taxon>
        <taxon>Trametes</taxon>
    </lineage>
</organism>
<name>A0A1M2VAL9_TRAPU</name>
<proteinExistence type="predicted"/>
<evidence type="ECO:0000313" key="1">
    <source>
        <dbReference type="EMBL" id="OJT04585.1"/>
    </source>
</evidence>
<evidence type="ECO:0000313" key="2">
    <source>
        <dbReference type="Proteomes" id="UP000184267"/>
    </source>
</evidence>
<reference evidence="1 2" key="1">
    <citation type="submission" date="2016-10" db="EMBL/GenBank/DDBJ databases">
        <title>Genome sequence of the basidiomycete white-rot fungus Trametes pubescens.</title>
        <authorList>
            <person name="Makela M.R."/>
            <person name="Granchi Z."/>
            <person name="Peng M."/>
            <person name="De Vries R.P."/>
            <person name="Grigoriev I."/>
            <person name="Riley R."/>
            <person name="Hilden K."/>
        </authorList>
    </citation>
    <scope>NUCLEOTIDE SEQUENCE [LARGE SCALE GENOMIC DNA]</scope>
    <source>
        <strain evidence="1 2">FBCC735</strain>
    </source>
</reference>